<accession>A0A2A2M3Y6</accession>
<protein>
    <submittedName>
        <fullName evidence="2">Uncharacterized protein</fullName>
    </submittedName>
</protein>
<evidence type="ECO:0000256" key="1">
    <source>
        <dbReference type="SAM" id="MobiDB-lite"/>
    </source>
</evidence>
<name>A0A2A2M3Y6_9BILA</name>
<evidence type="ECO:0000313" key="2">
    <source>
        <dbReference type="EMBL" id="PAV93156.1"/>
    </source>
</evidence>
<dbReference type="Proteomes" id="UP000218231">
    <property type="component" value="Unassembled WGS sequence"/>
</dbReference>
<reference evidence="2 3" key="1">
    <citation type="journal article" date="2017" name="Curr. Biol.">
        <title>Genome architecture and evolution of a unichromosomal asexual nematode.</title>
        <authorList>
            <person name="Fradin H."/>
            <person name="Zegar C."/>
            <person name="Gutwein M."/>
            <person name="Lucas J."/>
            <person name="Kovtun M."/>
            <person name="Corcoran D."/>
            <person name="Baugh L.R."/>
            <person name="Kiontke K."/>
            <person name="Gunsalus K."/>
            <person name="Fitch D.H."/>
            <person name="Piano F."/>
        </authorList>
    </citation>
    <scope>NUCLEOTIDE SEQUENCE [LARGE SCALE GENOMIC DNA]</scope>
    <source>
        <strain evidence="2">PF1309</strain>
    </source>
</reference>
<keyword evidence="3" id="KW-1185">Reference proteome</keyword>
<sequence>MFGGRIARDGGAPDRGVPRADGRRRTGLRCLPDARVMRGAGEQCVKVFARDVERLVHVGERRVDVAVGEG</sequence>
<evidence type="ECO:0000313" key="3">
    <source>
        <dbReference type="Proteomes" id="UP000218231"/>
    </source>
</evidence>
<organism evidence="2 3">
    <name type="scientific">Diploscapter pachys</name>
    <dbReference type="NCBI Taxonomy" id="2018661"/>
    <lineage>
        <taxon>Eukaryota</taxon>
        <taxon>Metazoa</taxon>
        <taxon>Ecdysozoa</taxon>
        <taxon>Nematoda</taxon>
        <taxon>Chromadorea</taxon>
        <taxon>Rhabditida</taxon>
        <taxon>Rhabditina</taxon>
        <taxon>Rhabditomorpha</taxon>
        <taxon>Rhabditoidea</taxon>
        <taxon>Rhabditidae</taxon>
        <taxon>Diploscapter</taxon>
    </lineage>
</organism>
<comment type="caution">
    <text evidence="2">The sequence shown here is derived from an EMBL/GenBank/DDBJ whole genome shotgun (WGS) entry which is preliminary data.</text>
</comment>
<dbReference type="AlphaFoldDB" id="A0A2A2M3Y6"/>
<dbReference type="EMBL" id="LIAE01005669">
    <property type="protein sequence ID" value="PAV93156.1"/>
    <property type="molecule type" value="Genomic_DNA"/>
</dbReference>
<gene>
    <name evidence="2" type="ORF">WR25_09597</name>
</gene>
<proteinExistence type="predicted"/>
<feature type="region of interest" description="Disordered" evidence="1">
    <location>
        <begin position="1"/>
        <end position="24"/>
    </location>
</feature>